<protein>
    <recommendedName>
        <fullName evidence="5">Probable RNA 2'-phosphotransferase</fullName>
        <ecNumber evidence="5">2.7.1.-</ecNumber>
    </recommendedName>
</protein>
<evidence type="ECO:0000313" key="7">
    <source>
        <dbReference type="Proteomes" id="UP000063434"/>
    </source>
</evidence>
<dbReference type="InterPro" id="IPR022928">
    <property type="entry name" value="RNA_2'-PTrans_KptA"/>
</dbReference>
<dbReference type="NCBIfam" id="NF002014">
    <property type="entry name" value="PRK00819.1-4"/>
    <property type="match status" value="1"/>
</dbReference>
<keyword evidence="3 5" id="KW-0520">NAD</keyword>
<dbReference type="Pfam" id="PF01885">
    <property type="entry name" value="PTS_2-RNA"/>
    <property type="match status" value="1"/>
</dbReference>
<dbReference type="RefSeq" id="WP_056783052.1">
    <property type="nucleotide sequence ID" value="NZ_LCYC01000062.1"/>
</dbReference>
<dbReference type="EMBL" id="LCYC01000062">
    <property type="protein sequence ID" value="KWV70925.1"/>
    <property type="molecule type" value="Genomic_DNA"/>
</dbReference>
<evidence type="ECO:0000256" key="2">
    <source>
        <dbReference type="ARBA" id="ARBA00022679"/>
    </source>
</evidence>
<comment type="similarity">
    <text evidence="1 5">Belongs to the KptA/TPT1 family.</text>
</comment>
<dbReference type="InterPro" id="IPR002745">
    <property type="entry name" value="Ptrans_KptA/Tpt1"/>
</dbReference>
<dbReference type="InterPro" id="IPR042081">
    <property type="entry name" value="RNA_2'-PTrans_C"/>
</dbReference>
<comment type="function">
    <text evidence="4 5">Removes the 2'-phosphate from RNA via an intermediate in which the phosphate is ADP-ribosylated by NAD followed by a presumed transesterification to release the RNA and generate ADP-ribose 1''-2''-cyclic phosphate (APPR&gt;P). May function as an ADP-ribosylase.</text>
</comment>
<dbReference type="SUPFAM" id="SSF56399">
    <property type="entry name" value="ADP-ribosylation"/>
    <property type="match status" value="1"/>
</dbReference>
<dbReference type="EC" id="2.7.1.-" evidence="5"/>
<dbReference type="HAMAP" id="MF_00299">
    <property type="entry name" value="KptA"/>
    <property type="match status" value="1"/>
</dbReference>
<dbReference type="PANTHER" id="PTHR12684">
    <property type="entry name" value="PUTATIVE PHOSPHOTRANSFERASE"/>
    <property type="match status" value="1"/>
</dbReference>
<dbReference type="Proteomes" id="UP000063434">
    <property type="component" value="Unassembled WGS sequence"/>
</dbReference>
<dbReference type="GO" id="GO:0006388">
    <property type="term" value="P:tRNA splicing, via endonucleolytic cleavage and ligation"/>
    <property type="evidence" value="ECO:0007669"/>
    <property type="project" value="UniProtKB-UniRule"/>
</dbReference>
<accession>A0A109KKH6</accession>
<evidence type="ECO:0000256" key="1">
    <source>
        <dbReference type="ARBA" id="ARBA00009836"/>
    </source>
</evidence>
<evidence type="ECO:0000256" key="5">
    <source>
        <dbReference type="HAMAP-Rule" id="MF_00299"/>
    </source>
</evidence>
<dbReference type="Gene3D" id="1.10.10.970">
    <property type="entry name" value="RNA 2'-phosphotransferase, Tpt1/KptA family, N-terminal domain"/>
    <property type="match status" value="1"/>
</dbReference>
<dbReference type="InterPro" id="IPR042080">
    <property type="entry name" value="RNA_2'-PTrans_N"/>
</dbReference>
<organism evidence="6 7">
    <name type="scientific">Pseudomonas fluorescens</name>
    <dbReference type="NCBI Taxonomy" id="294"/>
    <lineage>
        <taxon>Bacteria</taxon>
        <taxon>Pseudomonadati</taxon>
        <taxon>Pseudomonadota</taxon>
        <taxon>Gammaproteobacteria</taxon>
        <taxon>Pseudomonadales</taxon>
        <taxon>Pseudomonadaceae</taxon>
        <taxon>Pseudomonas</taxon>
    </lineage>
</organism>
<reference evidence="6 7" key="1">
    <citation type="submission" date="2015-05" db="EMBL/GenBank/DDBJ databases">
        <title>A genomic and transcriptomic approach to investigate the blue pigment phenotype in Pseudomonas fluorescens.</title>
        <authorList>
            <person name="Andreani N.A."/>
            <person name="Cardazzo B."/>
        </authorList>
    </citation>
    <scope>NUCLEOTIDE SEQUENCE [LARGE SCALE GENOMIC DNA]</scope>
    <source>
        <strain evidence="6 7">Ps_40</strain>
    </source>
</reference>
<evidence type="ECO:0000256" key="4">
    <source>
        <dbReference type="ARBA" id="ARBA00025212"/>
    </source>
</evidence>
<dbReference type="GO" id="GO:0003950">
    <property type="term" value="F:NAD+ poly-ADP-ribosyltransferase activity"/>
    <property type="evidence" value="ECO:0007669"/>
    <property type="project" value="InterPro"/>
</dbReference>
<name>A0A109KKH6_PSEFL</name>
<sequence>MSKKLLDDTSKFLSYVLRHEPQAIGLSLDSEGWAGIAELIEAASRDGRSLSRELLEQVVRTNEKKRFSFSEDGQHIRAVQGHSNQGVQLQLDERQPPAVLYHGTATRFIESISQKGLIPGSRHHVHLSEQLETAREVGQRYGKVVILKINTSKMLAQGFKFYQAQNGVWLTKQVPAQFLEAI</sequence>
<gene>
    <name evidence="5" type="primary">kptA</name>
    <name evidence="6" type="ORF">PFL603g_05603</name>
</gene>
<dbReference type="PANTHER" id="PTHR12684:SF2">
    <property type="entry name" value="TRNA 2'-PHOSPHOTRANSFERASE 1"/>
    <property type="match status" value="1"/>
</dbReference>
<dbReference type="AlphaFoldDB" id="A0A109KKH6"/>
<dbReference type="GO" id="GO:0000215">
    <property type="term" value="F:tRNA 2'-phosphotransferase activity"/>
    <property type="evidence" value="ECO:0007669"/>
    <property type="project" value="TreeGrafter"/>
</dbReference>
<comment type="caution">
    <text evidence="6">The sequence shown here is derived from an EMBL/GenBank/DDBJ whole genome shotgun (WGS) entry which is preliminary data.</text>
</comment>
<dbReference type="Gene3D" id="3.20.170.30">
    <property type="match status" value="1"/>
</dbReference>
<evidence type="ECO:0000313" key="6">
    <source>
        <dbReference type="EMBL" id="KWV70925.1"/>
    </source>
</evidence>
<keyword evidence="2 5" id="KW-0808">Transferase</keyword>
<dbReference type="PATRIC" id="fig|294.195.peg.5977"/>
<proteinExistence type="inferred from homology"/>
<evidence type="ECO:0000256" key="3">
    <source>
        <dbReference type="ARBA" id="ARBA00023027"/>
    </source>
</evidence>